<dbReference type="OrthoDB" id="40579at2759"/>
<dbReference type="GO" id="GO:0046872">
    <property type="term" value="F:metal ion binding"/>
    <property type="evidence" value="ECO:0007669"/>
    <property type="project" value="UniProtKB-KW"/>
</dbReference>
<accession>W7UBX2</accession>
<dbReference type="PANTHER" id="PTHR42896:SF2">
    <property type="entry name" value="CBBY-LIKE PROTEIN"/>
    <property type="match status" value="1"/>
</dbReference>
<dbReference type="InterPro" id="IPR023198">
    <property type="entry name" value="PGP-like_dom2"/>
</dbReference>
<dbReference type="Proteomes" id="UP000019335">
    <property type="component" value="Chromosome 1"/>
</dbReference>
<dbReference type="GO" id="GO:0016787">
    <property type="term" value="F:hydrolase activity"/>
    <property type="evidence" value="ECO:0007669"/>
    <property type="project" value="UniProtKB-KW"/>
</dbReference>
<dbReference type="InterPro" id="IPR044999">
    <property type="entry name" value="CbbY-like"/>
</dbReference>
<comment type="caution">
    <text evidence="4">The sequence shown here is derived from an EMBL/GenBank/DDBJ whole genome shotgun (WGS) entry which is preliminary data.</text>
</comment>
<keyword evidence="3" id="KW-0732">Signal</keyword>
<evidence type="ECO:0000256" key="3">
    <source>
        <dbReference type="SAM" id="SignalP"/>
    </source>
</evidence>
<dbReference type="FunFam" id="3.40.50.1000:FF:000036">
    <property type="entry name" value="HAD family hydrolase"/>
    <property type="match status" value="1"/>
</dbReference>
<evidence type="ECO:0000313" key="4">
    <source>
        <dbReference type="EMBL" id="EWM30434.1"/>
    </source>
</evidence>
<proteinExistence type="predicted"/>
<dbReference type="EMBL" id="AZIL01000035">
    <property type="protein sequence ID" value="EWM30434.1"/>
    <property type="molecule type" value="Genomic_DNA"/>
</dbReference>
<dbReference type="Gene3D" id="3.40.50.1000">
    <property type="entry name" value="HAD superfamily/HAD-like"/>
    <property type="match status" value="1"/>
</dbReference>
<keyword evidence="1" id="KW-0479">Metal-binding</keyword>
<reference evidence="4 5" key="1">
    <citation type="journal article" date="2014" name="Mol. Plant">
        <title>Chromosome Scale Genome Assembly and Transcriptome Profiling of Nannochloropsis gaditana in Nitrogen Depletion.</title>
        <authorList>
            <person name="Corteggiani Carpinelli E."/>
            <person name="Telatin A."/>
            <person name="Vitulo N."/>
            <person name="Forcato C."/>
            <person name="D'Angelo M."/>
            <person name="Schiavon R."/>
            <person name="Vezzi A."/>
            <person name="Giacometti G.M."/>
            <person name="Morosinotto T."/>
            <person name="Valle G."/>
        </authorList>
    </citation>
    <scope>NUCLEOTIDE SEQUENCE [LARGE SCALE GENOMIC DNA]</scope>
    <source>
        <strain evidence="4 5">B-31</strain>
    </source>
</reference>
<dbReference type="InterPro" id="IPR036412">
    <property type="entry name" value="HAD-like_sf"/>
</dbReference>
<dbReference type="AlphaFoldDB" id="W7UBX2"/>
<keyword evidence="2" id="KW-0378">Hydrolase</keyword>
<dbReference type="SFLD" id="SFLDS00003">
    <property type="entry name" value="Haloacid_Dehalogenase"/>
    <property type="match status" value="1"/>
</dbReference>
<protein>
    <submittedName>
        <fullName evidence="4">Protein cbby</fullName>
    </submittedName>
</protein>
<organism evidence="4 5">
    <name type="scientific">Nannochloropsis gaditana</name>
    <dbReference type="NCBI Taxonomy" id="72520"/>
    <lineage>
        <taxon>Eukaryota</taxon>
        <taxon>Sar</taxon>
        <taxon>Stramenopiles</taxon>
        <taxon>Ochrophyta</taxon>
        <taxon>Eustigmatophyceae</taxon>
        <taxon>Eustigmatales</taxon>
        <taxon>Monodopsidaceae</taxon>
        <taxon>Nannochloropsis</taxon>
    </lineage>
</organism>
<dbReference type="NCBIfam" id="TIGR01509">
    <property type="entry name" value="HAD-SF-IA-v3"/>
    <property type="match status" value="1"/>
</dbReference>
<feature type="signal peptide" evidence="3">
    <location>
        <begin position="1"/>
        <end position="24"/>
    </location>
</feature>
<dbReference type="SFLD" id="SFLDG01129">
    <property type="entry name" value="C1.5:_HAD__Beta-PGM__Phosphata"/>
    <property type="match status" value="1"/>
</dbReference>
<evidence type="ECO:0000256" key="2">
    <source>
        <dbReference type="ARBA" id="ARBA00022801"/>
    </source>
</evidence>
<dbReference type="PANTHER" id="PTHR42896">
    <property type="entry name" value="XYLULOSE-1,5-BISPHOSPHATE (XUBP) PHOSPHATASE"/>
    <property type="match status" value="1"/>
</dbReference>
<evidence type="ECO:0000256" key="1">
    <source>
        <dbReference type="ARBA" id="ARBA00022723"/>
    </source>
</evidence>
<dbReference type="SUPFAM" id="SSF56784">
    <property type="entry name" value="HAD-like"/>
    <property type="match status" value="1"/>
</dbReference>
<gene>
    <name evidence="4" type="ORF">Naga_100321g6</name>
</gene>
<evidence type="ECO:0000313" key="5">
    <source>
        <dbReference type="Proteomes" id="UP000019335"/>
    </source>
</evidence>
<dbReference type="InterPro" id="IPR006439">
    <property type="entry name" value="HAD-SF_hydro_IA"/>
</dbReference>
<dbReference type="Gene3D" id="1.10.150.240">
    <property type="entry name" value="Putative phosphatase, domain 2"/>
    <property type="match status" value="1"/>
</dbReference>
<name>W7UBX2_9STRA</name>
<sequence>MAFSFRCLLLHKLVFILLLSTARAFMRSPVLGSRTPRRGNVRMMAGDSNANWALLFDCDGVLADTERDGHRPCFNLAFKEKGIDCTWDVVLYGNLLEVGGGKERMTAHWNKVGWPSGYDSDAKRQDLVRELHMLKTNLFMNYIEEGKLPLRPGVLRVVDAAIAAGVPLGVCSTSNDKAVRTLIRVLMGEERMSHFQIFAGDVVPKKKPWPDIYLLAKEQMGLDARRTVVIEDSHIGLTAAKAAGMKCLVTKSSYTANEDFRAADRVVEELGKDEAGGGVSFKDLEALGLS</sequence>
<keyword evidence="5" id="KW-1185">Reference proteome</keyword>
<feature type="chain" id="PRO_5004904308" evidence="3">
    <location>
        <begin position="25"/>
        <end position="290"/>
    </location>
</feature>
<dbReference type="InterPro" id="IPR023214">
    <property type="entry name" value="HAD_sf"/>
</dbReference>
<dbReference type="Pfam" id="PF00702">
    <property type="entry name" value="Hydrolase"/>
    <property type="match status" value="1"/>
</dbReference>